<evidence type="ECO:0000313" key="1">
    <source>
        <dbReference type="EMBL" id="KKN26714.1"/>
    </source>
</evidence>
<protein>
    <recommendedName>
        <fullName evidence="2">HNH domain-containing protein</fullName>
    </recommendedName>
</protein>
<comment type="caution">
    <text evidence="1">The sequence shown here is derived from an EMBL/GenBank/DDBJ whole genome shotgun (WGS) entry which is preliminary data.</text>
</comment>
<organism evidence="1">
    <name type="scientific">marine sediment metagenome</name>
    <dbReference type="NCBI Taxonomy" id="412755"/>
    <lineage>
        <taxon>unclassified sequences</taxon>
        <taxon>metagenomes</taxon>
        <taxon>ecological metagenomes</taxon>
    </lineage>
</organism>
<name>A0A0F9P988_9ZZZZ</name>
<reference evidence="1" key="1">
    <citation type="journal article" date="2015" name="Nature">
        <title>Complex archaea that bridge the gap between prokaryotes and eukaryotes.</title>
        <authorList>
            <person name="Spang A."/>
            <person name="Saw J.H."/>
            <person name="Jorgensen S.L."/>
            <person name="Zaremba-Niedzwiedzka K."/>
            <person name="Martijn J."/>
            <person name="Lind A.E."/>
            <person name="van Eijk R."/>
            <person name="Schleper C."/>
            <person name="Guy L."/>
            <person name="Ettema T.J."/>
        </authorList>
    </citation>
    <scope>NUCLEOTIDE SEQUENCE</scope>
</reference>
<sequence>MAQKRECRKCRQYIPYRHTDQNGKLWDLRSRVFCINCSPLGANNRRSDDPSLRPTTGLCSFCGRKFKQYQTRNRKRCSSCNTKIRRYRQKLAAIKYLGGKCEKCGYNTHPAAMEFHHVTGDKEFTIGSAANISWTRLKIELNKCKLFCSNCHRAEHSDRYDNERFLQEVQTYKGRLLD</sequence>
<dbReference type="AlphaFoldDB" id="A0A0F9P988"/>
<dbReference type="EMBL" id="LAZR01002699">
    <property type="protein sequence ID" value="KKN26714.1"/>
    <property type="molecule type" value="Genomic_DNA"/>
</dbReference>
<proteinExistence type="predicted"/>
<accession>A0A0F9P988</accession>
<evidence type="ECO:0008006" key="2">
    <source>
        <dbReference type="Google" id="ProtNLM"/>
    </source>
</evidence>
<gene>
    <name evidence="1" type="ORF">LCGC14_0871950</name>
</gene>